<dbReference type="Pfam" id="PF07690">
    <property type="entry name" value="MFS_1"/>
    <property type="match status" value="1"/>
</dbReference>
<comment type="subcellular location">
    <subcellularLocation>
        <location evidence="1">Membrane</location>
        <topology evidence="1">Multi-pass membrane protein</topology>
    </subcellularLocation>
</comment>
<dbReference type="PANTHER" id="PTHR12778:SF10">
    <property type="entry name" value="MAJOR FACILITATOR SUPERFAMILY DOMAIN-CONTAINING PROTEIN 3"/>
    <property type="match status" value="1"/>
</dbReference>
<reference evidence="9" key="1">
    <citation type="submission" date="2016-11" db="UniProtKB">
        <authorList>
            <consortium name="WormBaseParasite"/>
        </authorList>
    </citation>
    <scope>IDENTIFICATION</scope>
</reference>
<proteinExistence type="predicted"/>
<feature type="transmembrane region" description="Helical" evidence="7">
    <location>
        <begin position="294"/>
        <end position="317"/>
    </location>
</feature>
<keyword evidence="8" id="KW-1185">Reference proteome</keyword>
<feature type="transmembrane region" description="Helical" evidence="7">
    <location>
        <begin position="363"/>
        <end position="388"/>
    </location>
</feature>
<dbReference type="PANTHER" id="PTHR12778">
    <property type="entry name" value="SOLUTE CARRIER FAMILY 33 ACETYL-COA TRANSPORTER -RELATED"/>
    <property type="match status" value="1"/>
</dbReference>
<evidence type="ECO:0000313" key="8">
    <source>
        <dbReference type="Proteomes" id="UP000095280"/>
    </source>
</evidence>
<evidence type="ECO:0000313" key="9">
    <source>
        <dbReference type="WBParaSite" id="maker-uti_cns_0003338-snap-gene-0.4-mRNA-1"/>
    </source>
</evidence>
<keyword evidence="2" id="KW-0813">Transport</keyword>
<organism evidence="8 9">
    <name type="scientific">Macrostomum lignano</name>
    <dbReference type="NCBI Taxonomy" id="282301"/>
    <lineage>
        <taxon>Eukaryota</taxon>
        <taxon>Metazoa</taxon>
        <taxon>Spiralia</taxon>
        <taxon>Lophotrochozoa</taxon>
        <taxon>Platyhelminthes</taxon>
        <taxon>Rhabditophora</taxon>
        <taxon>Macrostomorpha</taxon>
        <taxon>Macrostomida</taxon>
        <taxon>Macrostomidae</taxon>
        <taxon>Macrostomum</taxon>
    </lineage>
</organism>
<feature type="compositionally biased region" description="Basic and acidic residues" evidence="6">
    <location>
        <begin position="183"/>
        <end position="198"/>
    </location>
</feature>
<dbReference type="InterPro" id="IPR036259">
    <property type="entry name" value="MFS_trans_sf"/>
</dbReference>
<evidence type="ECO:0000256" key="5">
    <source>
        <dbReference type="ARBA" id="ARBA00023136"/>
    </source>
</evidence>
<dbReference type="Proteomes" id="UP000095280">
    <property type="component" value="Unplaced"/>
</dbReference>
<evidence type="ECO:0000256" key="1">
    <source>
        <dbReference type="ARBA" id="ARBA00004141"/>
    </source>
</evidence>
<feature type="transmembrane region" description="Helical" evidence="7">
    <location>
        <begin position="155"/>
        <end position="179"/>
    </location>
</feature>
<dbReference type="SUPFAM" id="SSF103473">
    <property type="entry name" value="MFS general substrate transporter"/>
    <property type="match status" value="1"/>
</dbReference>
<protein>
    <submittedName>
        <fullName evidence="9">MFS domain-containing protein</fullName>
    </submittedName>
</protein>
<keyword evidence="4 7" id="KW-1133">Transmembrane helix</keyword>
<evidence type="ECO:0000256" key="7">
    <source>
        <dbReference type="SAM" id="Phobius"/>
    </source>
</evidence>
<dbReference type="WBParaSite" id="maker-uti_cns_0003338-snap-gene-0.4-mRNA-1">
    <property type="protein sequence ID" value="maker-uti_cns_0003338-snap-gene-0.4-mRNA-1"/>
    <property type="gene ID" value="maker-uti_cns_0003338-snap-gene-0.4"/>
</dbReference>
<feature type="region of interest" description="Disordered" evidence="6">
    <location>
        <begin position="181"/>
        <end position="203"/>
    </location>
</feature>
<accession>A0A1I8GVL2</accession>
<evidence type="ECO:0000256" key="6">
    <source>
        <dbReference type="SAM" id="MobiDB-lite"/>
    </source>
</evidence>
<dbReference type="InterPro" id="IPR011701">
    <property type="entry name" value="MFS"/>
</dbReference>
<evidence type="ECO:0000256" key="2">
    <source>
        <dbReference type="ARBA" id="ARBA00022448"/>
    </source>
</evidence>
<evidence type="ECO:0000256" key="4">
    <source>
        <dbReference type="ARBA" id="ARBA00022989"/>
    </source>
</evidence>
<dbReference type="AlphaFoldDB" id="A0A1I8GVL2"/>
<keyword evidence="3 7" id="KW-0812">Transmembrane</keyword>
<dbReference type="InterPro" id="IPR004752">
    <property type="entry name" value="AmpG_permease/AT-1"/>
</dbReference>
<dbReference type="GO" id="GO:0022857">
    <property type="term" value="F:transmembrane transporter activity"/>
    <property type="evidence" value="ECO:0007669"/>
    <property type="project" value="InterPro"/>
</dbReference>
<evidence type="ECO:0000256" key="3">
    <source>
        <dbReference type="ARBA" id="ARBA00022692"/>
    </source>
</evidence>
<keyword evidence="5 7" id="KW-0472">Membrane</keyword>
<dbReference type="CDD" id="cd17485">
    <property type="entry name" value="MFS_MFSD3"/>
    <property type="match status" value="1"/>
</dbReference>
<sequence>MLLPLLLLLYMVQGIPYGFQSRFLPIYLRTHGLSLSILSSLKLLYTPWLLKTLWAPLVDAYRSKRWWLIVSMSGLLATCLGLGCLEPTQLWVLAGFMATQNLLASLQDIAVDAFAIVSLSPSQLGSGNVAQVVGYKLGAVLGGGCLVTLADWLPWSGLFVGLAAIYAAAIGVVAASTSLGPDDDARRSGPDNKIDGNKKSSAAPEQALSLGAYARTLSSALRSGGSDTASMAGLVLLYKLGEQGALGMLPLFLVDRGVSLGQVGFWTGVVGQVTSVLGSALGGPALARWPARSVLLACCCVRLPLLCGLAACASSGVHGASDMVLPASVLLMNASLLVSGLITTSTFALMMRCSQTAPPACRATHYTGLATLEVLGKLIFSSASGVIVDGLGYGASYVLFLVLAALGAGLSASLRVLTQL</sequence>
<name>A0A1I8GVL2_9PLAT</name>
<feature type="transmembrane region" description="Helical" evidence="7">
    <location>
        <begin position="329"/>
        <end position="351"/>
    </location>
</feature>
<dbReference type="GO" id="GO:0016020">
    <property type="term" value="C:membrane"/>
    <property type="evidence" value="ECO:0007669"/>
    <property type="project" value="UniProtKB-SubCell"/>
</dbReference>
<feature type="transmembrane region" description="Helical" evidence="7">
    <location>
        <begin position="394"/>
        <end position="417"/>
    </location>
</feature>
<dbReference type="Gene3D" id="1.20.1250.20">
    <property type="entry name" value="MFS general substrate transporter like domains"/>
    <property type="match status" value="1"/>
</dbReference>